<keyword evidence="3" id="KW-1185">Reference proteome</keyword>
<feature type="compositionally biased region" description="Basic residues" evidence="1">
    <location>
        <begin position="58"/>
        <end position="67"/>
    </location>
</feature>
<dbReference type="GO" id="GO:0003677">
    <property type="term" value="F:DNA binding"/>
    <property type="evidence" value="ECO:0007669"/>
    <property type="project" value="InterPro"/>
</dbReference>
<proteinExistence type="predicted"/>
<evidence type="ECO:0000313" key="3">
    <source>
        <dbReference type="Proteomes" id="UP000275267"/>
    </source>
</evidence>
<organism evidence="2 3">
    <name type="scientific">Panicum miliaceum</name>
    <name type="common">Proso millet</name>
    <name type="synonym">Broomcorn millet</name>
    <dbReference type="NCBI Taxonomy" id="4540"/>
    <lineage>
        <taxon>Eukaryota</taxon>
        <taxon>Viridiplantae</taxon>
        <taxon>Streptophyta</taxon>
        <taxon>Embryophyta</taxon>
        <taxon>Tracheophyta</taxon>
        <taxon>Spermatophyta</taxon>
        <taxon>Magnoliopsida</taxon>
        <taxon>Liliopsida</taxon>
        <taxon>Poales</taxon>
        <taxon>Poaceae</taxon>
        <taxon>PACMAD clade</taxon>
        <taxon>Panicoideae</taxon>
        <taxon>Panicodae</taxon>
        <taxon>Paniceae</taxon>
        <taxon>Panicinae</taxon>
        <taxon>Panicum</taxon>
        <taxon>Panicum sect. Panicum</taxon>
    </lineage>
</organism>
<sequence length="67" mass="7353">MAGSSHPSYTYTELIDSFLRPRVVNGEKVGEFIHEADAYAAGPDQLTGSSCPRPQPMGRRRGTSSRR</sequence>
<dbReference type="GO" id="GO:0006355">
    <property type="term" value="P:regulation of DNA-templated transcription"/>
    <property type="evidence" value="ECO:0007669"/>
    <property type="project" value="InterPro"/>
</dbReference>
<gene>
    <name evidence="2" type="ORF">C2845_PM07G18680</name>
</gene>
<comment type="caution">
    <text evidence="2">The sequence shown here is derived from an EMBL/GenBank/DDBJ whole genome shotgun (WGS) entry which is preliminary data.</text>
</comment>
<dbReference type="Proteomes" id="UP000275267">
    <property type="component" value="Unassembled WGS sequence"/>
</dbReference>
<dbReference type="SUPFAM" id="SSF101941">
    <property type="entry name" value="NAC domain"/>
    <property type="match status" value="1"/>
</dbReference>
<dbReference type="AlphaFoldDB" id="A0A3L6SLX1"/>
<accession>A0A3L6SLX1</accession>
<protein>
    <submittedName>
        <fullName evidence="2">Uncharacterized protein</fullName>
    </submittedName>
</protein>
<evidence type="ECO:0000256" key="1">
    <source>
        <dbReference type="SAM" id="MobiDB-lite"/>
    </source>
</evidence>
<dbReference type="InterPro" id="IPR036093">
    <property type="entry name" value="NAC_dom_sf"/>
</dbReference>
<evidence type="ECO:0000313" key="2">
    <source>
        <dbReference type="EMBL" id="RLN22774.1"/>
    </source>
</evidence>
<name>A0A3L6SLX1_PANMI</name>
<reference evidence="3" key="1">
    <citation type="journal article" date="2019" name="Nat. Commun.">
        <title>The genome of broomcorn millet.</title>
        <authorList>
            <person name="Zou C."/>
            <person name="Miki D."/>
            <person name="Li D."/>
            <person name="Tang Q."/>
            <person name="Xiao L."/>
            <person name="Rajput S."/>
            <person name="Deng P."/>
            <person name="Jia W."/>
            <person name="Huang R."/>
            <person name="Zhang M."/>
            <person name="Sun Y."/>
            <person name="Hu J."/>
            <person name="Fu X."/>
            <person name="Schnable P.S."/>
            <person name="Li F."/>
            <person name="Zhang H."/>
            <person name="Feng B."/>
            <person name="Zhu X."/>
            <person name="Liu R."/>
            <person name="Schnable J.C."/>
            <person name="Zhu J.-K."/>
            <person name="Zhang H."/>
        </authorList>
    </citation>
    <scope>NUCLEOTIDE SEQUENCE [LARGE SCALE GENOMIC DNA]</scope>
</reference>
<feature type="region of interest" description="Disordered" evidence="1">
    <location>
        <begin position="40"/>
        <end position="67"/>
    </location>
</feature>
<dbReference type="EMBL" id="PQIB02000004">
    <property type="protein sequence ID" value="RLN22774.1"/>
    <property type="molecule type" value="Genomic_DNA"/>
</dbReference>